<dbReference type="EMBL" id="NMUH01002296">
    <property type="protein sequence ID" value="MQL99101.1"/>
    <property type="molecule type" value="Genomic_DNA"/>
</dbReference>
<dbReference type="Proteomes" id="UP000652761">
    <property type="component" value="Unassembled WGS sequence"/>
</dbReference>
<keyword evidence="6" id="KW-1185">Reference proteome</keyword>
<gene>
    <name evidence="5" type="ORF">Taro_031815</name>
</gene>
<feature type="compositionally biased region" description="Acidic residues" evidence="3">
    <location>
        <begin position="118"/>
        <end position="134"/>
    </location>
</feature>
<protein>
    <recommendedName>
        <fullName evidence="4">RRM domain-containing protein</fullName>
    </recommendedName>
</protein>
<feature type="compositionally biased region" description="Acidic residues" evidence="3">
    <location>
        <begin position="85"/>
        <end position="97"/>
    </location>
</feature>
<dbReference type="AlphaFoldDB" id="A0A843VPU8"/>
<feature type="region of interest" description="Disordered" evidence="3">
    <location>
        <begin position="202"/>
        <end position="239"/>
    </location>
</feature>
<dbReference type="Pfam" id="PF00076">
    <property type="entry name" value="RRM_1"/>
    <property type="match status" value="3"/>
</dbReference>
<organism evidence="5 6">
    <name type="scientific">Colocasia esculenta</name>
    <name type="common">Wild taro</name>
    <name type="synonym">Arum esculentum</name>
    <dbReference type="NCBI Taxonomy" id="4460"/>
    <lineage>
        <taxon>Eukaryota</taxon>
        <taxon>Viridiplantae</taxon>
        <taxon>Streptophyta</taxon>
        <taxon>Embryophyta</taxon>
        <taxon>Tracheophyta</taxon>
        <taxon>Spermatophyta</taxon>
        <taxon>Magnoliopsida</taxon>
        <taxon>Liliopsida</taxon>
        <taxon>Araceae</taxon>
        <taxon>Aroideae</taxon>
        <taxon>Colocasieae</taxon>
        <taxon>Colocasia</taxon>
    </lineage>
</organism>
<evidence type="ECO:0000313" key="6">
    <source>
        <dbReference type="Proteomes" id="UP000652761"/>
    </source>
</evidence>
<name>A0A843VPU8_COLES</name>
<dbReference type="SMART" id="SM00360">
    <property type="entry name" value="RRM"/>
    <property type="match status" value="3"/>
</dbReference>
<evidence type="ECO:0000256" key="3">
    <source>
        <dbReference type="SAM" id="MobiDB-lite"/>
    </source>
</evidence>
<dbReference type="InterPro" id="IPR035979">
    <property type="entry name" value="RBD_domain_sf"/>
</dbReference>
<dbReference type="PROSITE" id="PS50102">
    <property type="entry name" value="RRM"/>
    <property type="match status" value="3"/>
</dbReference>
<feature type="region of interest" description="Disordered" evidence="3">
    <location>
        <begin position="588"/>
        <end position="611"/>
    </location>
</feature>
<evidence type="ECO:0000259" key="4">
    <source>
        <dbReference type="PROSITE" id="PS50102"/>
    </source>
</evidence>
<accession>A0A843VPU8</accession>
<dbReference type="Gene3D" id="3.30.70.330">
    <property type="match status" value="3"/>
</dbReference>
<feature type="region of interest" description="Disordered" evidence="3">
    <location>
        <begin position="1"/>
        <end position="174"/>
    </location>
</feature>
<sequence length="757" mass="82746">MPPRSAKKSAAKRPSPRPKKSPLTPSAAASAEVLASVDEEVTISEVPASPAVVAQEDDDEAVEQKPIETESSPPEADAGATSEVNGEEEESEGEEETLAANAVHGSDAVEDDIHAEMEDMGEADDSQEMVEDLEASPRDEGEPFAAPDEAAAGDEQPTVIAEIEDNSVDSHEINSVEGAKKSIVEEGTVTSMVENTEACGLEVGDAIGDGDGRASDNDLDDEDEDEVDPSPYMSAHMTERKGNKELEIFVGGLGKEAVEEDLLKVFSEFGEIQSARIVKHPVTQKSKGFAFIRYATIEEAKKALAGLKDGTEIRGKRVGISASVDNDTLYLGNICKTWTKDQVLDTLKKIVVEPVEEILLPDDPKKEGNNKGFAFLEFGSHLEAMAAFQRLRKADAIFGCNKSAKVGFALFSMHPSKEAMSQVKSVYVEGIPLTWDEEKVKEMCKQYGEVEKVQLSRNFSKNKRKDFGFVAFTSHESAVACIQGINDAELGEEDIKVKASLAKPQRKGRLAKRGVRGGFKVKENNEASEEAGQYQKKSKTKIKERQGKETLEKGKVLSKSKFIKEKEVQKSKGKTIAGKSNAYYHQKNVEPSKGGKRGRKHIDHGAWPSKKARNDFNFHGRPSAHFGSQSNAHYEMMRTTIPYASGYTEPTTGYQLRSYAGASGSNNQRSDLVQMYTLPTGGTQHTVHMRLVIPTPVLEHMHHRGHIIEEKTCRTQDKLVSGLSSGMLRCVDGQDMWSTSVDANKIDEKGFCVGNKL</sequence>
<feature type="domain" description="RRM" evidence="4">
    <location>
        <begin position="246"/>
        <end position="325"/>
    </location>
</feature>
<feature type="compositionally biased region" description="Acidic residues" evidence="3">
    <location>
        <begin position="217"/>
        <end position="228"/>
    </location>
</feature>
<dbReference type="OrthoDB" id="3800936at2759"/>
<feature type="compositionally biased region" description="Low complexity" evidence="3">
    <location>
        <begin position="26"/>
        <end position="36"/>
    </location>
</feature>
<dbReference type="InterPro" id="IPR000504">
    <property type="entry name" value="RRM_dom"/>
</dbReference>
<feature type="region of interest" description="Disordered" evidence="3">
    <location>
        <begin position="521"/>
        <end position="547"/>
    </location>
</feature>
<proteinExistence type="predicted"/>
<feature type="domain" description="RRM" evidence="4">
    <location>
        <begin position="327"/>
        <end position="411"/>
    </location>
</feature>
<feature type="domain" description="RRM" evidence="4">
    <location>
        <begin position="424"/>
        <end position="502"/>
    </location>
</feature>
<evidence type="ECO:0000256" key="1">
    <source>
        <dbReference type="ARBA" id="ARBA00022884"/>
    </source>
</evidence>
<comment type="caution">
    <text evidence="5">The sequence shown here is derived from an EMBL/GenBank/DDBJ whole genome shotgun (WGS) entry which is preliminary data.</text>
</comment>
<dbReference type="SUPFAM" id="SSF54928">
    <property type="entry name" value="RNA-binding domain, RBD"/>
    <property type="match status" value="2"/>
</dbReference>
<dbReference type="GO" id="GO:0003723">
    <property type="term" value="F:RNA binding"/>
    <property type="evidence" value="ECO:0007669"/>
    <property type="project" value="UniProtKB-UniRule"/>
</dbReference>
<dbReference type="CDD" id="cd00590">
    <property type="entry name" value="RRM_SF"/>
    <property type="match status" value="2"/>
</dbReference>
<reference evidence="5" key="1">
    <citation type="submission" date="2017-07" db="EMBL/GenBank/DDBJ databases">
        <title>Taro Niue Genome Assembly and Annotation.</title>
        <authorList>
            <person name="Atibalentja N."/>
            <person name="Keating K."/>
            <person name="Fields C.J."/>
        </authorList>
    </citation>
    <scope>NUCLEOTIDE SEQUENCE</scope>
    <source>
        <strain evidence="5">Niue_2</strain>
        <tissue evidence="5">Leaf</tissue>
    </source>
</reference>
<evidence type="ECO:0000313" key="5">
    <source>
        <dbReference type="EMBL" id="MQL99101.1"/>
    </source>
</evidence>
<dbReference type="PANTHER" id="PTHR21245">
    <property type="entry name" value="HETEROGENEOUS NUCLEAR RIBONUCLEOPROTEIN"/>
    <property type="match status" value="1"/>
</dbReference>
<dbReference type="InterPro" id="IPR012677">
    <property type="entry name" value="Nucleotide-bd_a/b_plait_sf"/>
</dbReference>
<feature type="compositionally biased region" description="Basic residues" evidence="3">
    <location>
        <begin position="1"/>
        <end position="20"/>
    </location>
</feature>
<evidence type="ECO:0000256" key="2">
    <source>
        <dbReference type="PROSITE-ProRule" id="PRU00176"/>
    </source>
</evidence>
<keyword evidence="1 2" id="KW-0694">RNA-binding</keyword>